<reference evidence="9 10" key="1">
    <citation type="submission" date="2023-07" db="EMBL/GenBank/DDBJ databases">
        <title>Genomic Encyclopedia of Type Strains, Phase IV (KMG-IV): sequencing the most valuable type-strain genomes for metagenomic binning, comparative biology and taxonomic classification.</title>
        <authorList>
            <person name="Goeker M."/>
        </authorList>
    </citation>
    <scope>NUCLEOTIDE SEQUENCE [LARGE SCALE GENOMIC DNA]</scope>
    <source>
        <strain evidence="9 10">DSM 20694</strain>
    </source>
</reference>
<dbReference type="PANTHER" id="PTHR43280">
    <property type="entry name" value="ARAC-FAMILY TRANSCRIPTIONAL REGULATOR"/>
    <property type="match status" value="1"/>
</dbReference>
<dbReference type="EMBL" id="JAUSUF010000010">
    <property type="protein sequence ID" value="MDQ0150547.1"/>
    <property type="molecule type" value="Genomic_DNA"/>
</dbReference>
<dbReference type="PRINTS" id="PR00032">
    <property type="entry name" value="HTHARAC"/>
</dbReference>
<evidence type="ECO:0000256" key="3">
    <source>
        <dbReference type="ARBA" id="ARBA00023125"/>
    </source>
</evidence>
<keyword evidence="10" id="KW-1185">Reference proteome</keyword>
<evidence type="ECO:0000313" key="9">
    <source>
        <dbReference type="EMBL" id="MDQ0150547.1"/>
    </source>
</evidence>
<dbReference type="InterPro" id="IPR009057">
    <property type="entry name" value="Homeodomain-like_sf"/>
</dbReference>
<dbReference type="SMART" id="SM00342">
    <property type="entry name" value="HTH_ARAC"/>
    <property type="match status" value="1"/>
</dbReference>
<dbReference type="SUPFAM" id="SSF46689">
    <property type="entry name" value="Homeodomain-like"/>
    <property type="match status" value="2"/>
</dbReference>
<dbReference type="Pfam" id="PF12833">
    <property type="entry name" value="HTH_18"/>
    <property type="match status" value="1"/>
</dbReference>
<dbReference type="SUPFAM" id="SSF52172">
    <property type="entry name" value="CheY-like"/>
    <property type="match status" value="1"/>
</dbReference>
<dbReference type="PROSITE" id="PS50110">
    <property type="entry name" value="RESPONSE_REGULATORY"/>
    <property type="match status" value="1"/>
</dbReference>
<evidence type="ECO:0000256" key="6">
    <source>
        <dbReference type="PROSITE-ProRule" id="PRU00169"/>
    </source>
</evidence>
<gene>
    <name evidence="9" type="ORF">J2S18_002495</name>
</gene>
<evidence type="ECO:0000313" key="10">
    <source>
        <dbReference type="Proteomes" id="UP001228504"/>
    </source>
</evidence>
<comment type="caution">
    <text evidence="6">Lacks conserved residue(s) required for the propagation of feature annotation.</text>
</comment>
<evidence type="ECO:0000259" key="7">
    <source>
        <dbReference type="PROSITE" id="PS01124"/>
    </source>
</evidence>
<proteinExistence type="predicted"/>
<organism evidence="9 10">
    <name type="scientific">Eubacterium multiforme</name>
    <dbReference type="NCBI Taxonomy" id="83339"/>
    <lineage>
        <taxon>Bacteria</taxon>
        <taxon>Bacillati</taxon>
        <taxon>Bacillota</taxon>
        <taxon>Clostridia</taxon>
        <taxon>Eubacteriales</taxon>
        <taxon>Eubacteriaceae</taxon>
        <taxon>Eubacterium</taxon>
    </lineage>
</organism>
<evidence type="ECO:0000256" key="4">
    <source>
        <dbReference type="ARBA" id="ARBA00023163"/>
    </source>
</evidence>
<dbReference type="InterPro" id="IPR018062">
    <property type="entry name" value="HTH_AraC-typ_CS"/>
</dbReference>
<feature type="domain" description="HTH araC/xylS-type" evidence="7">
    <location>
        <begin position="250"/>
        <end position="348"/>
    </location>
</feature>
<dbReference type="PROSITE" id="PS00041">
    <property type="entry name" value="HTH_ARAC_FAMILY_1"/>
    <property type="match status" value="1"/>
</dbReference>
<feature type="domain" description="Response regulatory" evidence="8">
    <location>
        <begin position="3"/>
        <end position="122"/>
    </location>
</feature>
<dbReference type="SMART" id="SM00448">
    <property type="entry name" value="REC"/>
    <property type="match status" value="1"/>
</dbReference>
<dbReference type="InterPro" id="IPR020449">
    <property type="entry name" value="Tscrpt_reg_AraC-type_HTH"/>
</dbReference>
<dbReference type="InterPro" id="IPR018060">
    <property type="entry name" value="HTH_AraC"/>
</dbReference>
<keyword evidence="3" id="KW-0238">DNA-binding</keyword>
<sequence>MYRLLLIDDDILEIEAFKKIIKPLEDKLNIVGIAECGEIALKLDKDLDPDIIIISNEIPGINSLEVCDIIKKRNNTKVIIMMVGYCNYSKSSNYEKLVKEINNFLLKPICRESVLDILNKEILSLETNINRLKEKEFLLLDKIISGDLIEAKKLLNDVNHIYTLKSNGILEFKEKVIYIIKKIISVYGKIKPEIFNYINEELFIKDIIALKSVDDIKIYIDKFWNKIFSDNNFTIHNKLIGEKKINDSINIALQYIDKHYKERITLEDTAKVCNFSIYYFSKLFKKDVGMKFIDYVNIYKIEKAKYMLENTDISIFNIALELGYDESSYFSKVFKKIVGITPSEYRNKKI</sequence>
<dbReference type="InterPro" id="IPR011006">
    <property type="entry name" value="CheY-like_superfamily"/>
</dbReference>
<comment type="function">
    <text evidence="5">May play the central regulatory role in sporulation. It may be an element of the effector pathway responsible for the activation of sporulation genes in response to nutritional stress. Spo0A may act in concert with spo0H (a sigma factor) to control the expression of some genes that are critical to the sporulation process.</text>
</comment>
<dbReference type="Gene3D" id="3.40.50.2300">
    <property type="match status" value="1"/>
</dbReference>
<evidence type="ECO:0000256" key="1">
    <source>
        <dbReference type="ARBA" id="ARBA00018672"/>
    </source>
</evidence>
<keyword evidence="4" id="KW-0804">Transcription</keyword>
<name>A0ABT9UW45_9FIRM</name>
<dbReference type="Proteomes" id="UP001228504">
    <property type="component" value="Unassembled WGS sequence"/>
</dbReference>
<dbReference type="InterPro" id="IPR001789">
    <property type="entry name" value="Sig_transdc_resp-reg_receiver"/>
</dbReference>
<protein>
    <recommendedName>
        <fullName evidence="1">Stage 0 sporulation protein A homolog</fullName>
    </recommendedName>
</protein>
<dbReference type="CDD" id="cd00156">
    <property type="entry name" value="REC"/>
    <property type="match status" value="1"/>
</dbReference>
<evidence type="ECO:0000256" key="2">
    <source>
        <dbReference type="ARBA" id="ARBA00023015"/>
    </source>
</evidence>
<dbReference type="PROSITE" id="PS01124">
    <property type="entry name" value="HTH_ARAC_FAMILY_2"/>
    <property type="match status" value="1"/>
</dbReference>
<accession>A0ABT9UW45</accession>
<keyword evidence="2" id="KW-0805">Transcription regulation</keyword>
<evidence type="ECO:0000259" key="8">
    <source>
        <dbReference type="PROSITE" id="PS50110"/>
    </source>
</evidence>
<dbReference type="PANTHER" id="PTHR43280:SF2">
    <property type="entry name" value="HTH-TYPE TRANSCRIPTIONAL REGULATOR EXSA"/>
    <property type="match status" value="1"/>
</dbReference>
<evidence type="ECO:0000256" key="5">
    <source>
        <dbReference type="ARBA" id="ARBA00024867"/>
    </source>
</evidence>
<dbReference type="Pfam" id="PF00072">
    <property type="entry name" value="Response_reg"/>
    <property type="match status" value="1"/>
</dbReference>
<dbReference type="Gene3D" id="1.10.10.60">
    <property type="entry name" value="Homeodomain-like"/>
    <property type="match status" value="2"/>
</dbReference>
<dbReference type="RefSeq" id="WP_307487264.1">
    <property type="nucleotide sequence ID" value="NZ_JAUSUF010000010.1"/>
</dbReference>
<comment type="caution">
    <text evidence="9">The sequence shown here is derived from an EMBL/GenBank/DDBJ whole genome shotgun (WGS) entry which is preliminary data.</text>
</comment>